<dbReference type="GO" id="GO:0006271">
    <property type="term" value="P:DNA strand elongation involved in DNA replication"/>
    <property type="evidence" value="ECO:0007669"/>
    <property type="project" value="TreeGrafter"/>
</dbReference>
<evidence type="ECO:0000256" key="2">
    <source>
        <dbReference type="ARBA" id="ARBA00010752"/>
    </source>
</evidence>
<dbReference type="InterPro" id="IPR001001">
    <property type="entry name" value="DNA_polIII_beta"/>
</dbReference>
<dbReference type="SUPFAM" id="SSF55979">
    <property type="entry name" value="DNA clamp"/>
    <property type="match status" value="3"/>
</dbReference>
<dbReference type="InterPro" id="IPR022635">
    <property type="entry name" value="DNA_polIII_beta_C"/>
</dbReference>
<dbReference type="CDD" id="cd00140">
    <property type="entry name" value="beta_clamp"/>
    <property type="match status" value="1"/>
</dbReference>
<sequence length="345" mass="39621">MEKRTTMPILSNVLVKAGRGSVELMGTDLEVGLKTSFEAEVRQEGKVAVNGRKLFDFIKLLPEDQTIEFIKKEEHLVVRSGESEIKVLTAPEEDFPAIQDSGFDRAISWNVSDFKEMIDCVLYAITQEQRYYLNGALLSIKNNQLELVSTDGHRLSYTRREFEDLRVEKEINQIISKKTLNELKKFDDERVEFDFDDNSLFFRVKNRMLISRIIESKFPNYQAVMPKDNPNILNIEREALVNAIKRVSILSSEKSRGIKFDLKAGELKLFSSNPEFGEARDKLAVDYQGKDLEIGFNSQYLLDFLGTVTSDRVIFEIKDENSAVLIKPEAETKGTYLYVLMPMKI</sequence>
<feature type="domain" description="DNA polymerase III beta sliding clamp C-terminal" evidence="12">
    <location>
        <begin position="223"/>
        <end position="343"/>
    </location>
</feature>
<evidence type="ECO:0000256" key="7">
    <source>
        <dbReference type="ARBA" id="ARBA00022932"/>
    </source>
</evidence>
<comment type="caution">
    <text evidence="13">The sequence shown here is derived from an EMBL/GenBank/DDBJ whole genome shotgun (WGS) entry which is preliminary data.</text>
</comment>
<dbReference type="InterPro" id="IPR046938">
    <property type="entry name" value="DNA_clamp_sf"/>
</dbReference>
<dbReference type="EMBL" id="QUAH01000001">
    <property type="protein sequence ID" value="RFT16858.1"/>
    <property type="molecule type" value="Genomic_DNA"/>
</dbReference>
<dbReference type="PIRSF" id="PIRSF000804">
    <property type="entry name" value="DNA_pol_III_b"/>
    <property type="match status" value="1"/>
</dbReference>
<feature type="domain" description="DNA polymerase III beta sliding clamp N-terminal" evidence="10">
    <location>
        <begin position="2"/>
        <end position="98"/>
    </location>
</feature>
<evidence type="ECO:0000313" key="14">
    <source>
        <dbReference type="Proteomes" id="UP000257323"/>
    </source>
</evidence>
<comment type="subcellular location">
    <subcellularLocation>
        <location evidence="1 9">Cytoplasm</location>
    </subcellularLocation>
</comment>
<dbReference type="PANTHER" id="PTHR30478:SF0">
    <property type="entry name" value="BETA SLIDING CLAMP"/>
    <property type="match status" value="1"/>
</dbReference>
<dbReference type="GO" id="GO:0003887">
    <property type="term" value="F:DNA-directed DNA polymerase activity"/>
    <property type="evidence" value="ECO:0007669"/>
    <property type="project" value="UniProtKB-UniRule"/>
</dbReference>
<evidence type="ECO:0000256" key="5">
    <source>
        <dbReference type="ARBA" id="ARBA00022695"/>
    </source>
</evidence>
<proteinExistence type="inferred from homology"/>
<evidence type="ECO:0000256" key="4">
    <source>
        <dbReference type="ARBA" id="ARBA00022679"/>
    </source>
</evidence>
<dbReference type="PANTHER" id="PTHR30478">
    <property type="entry name" value="DNA POLYMERASE III SUBUNIT BETA"/>
    <property type="match status" value="1"/>
</dbReference>
<feature type="domain" description="DNA polymerase III beta sliding clamp central" evidence="11">
    <location>
        <begin position="112"/>
        <end position="220"/>
    </location>
</feature>
<keyword evidence="3 9" id="KW-0963">Cytoplasm</keyword>
<dbReference type="Gene3D" id="3.10.150.10">
    <property type="entry name" value="DNA Polymerase III, subunit A, domain 2"/>
    <property type="match status" value="1"/>
</dbReference>
<gene>
    <name evidence="13" type="ORF">OP8BY_0800</name>
</gene>
<dbReference type="Pfam" id="PF00712">
    <property type="entry name" value="DNA_pol3_beta"/>
    <property type="match status" value="1"/>
</dbReference>
<name>A0A3E2BQ59_9BACT</name>
<comment type="similarity">
    <text evidence="2 9">Belongs to the beta sliding clamp family.</text>
</comment>
<protein>
    <recommendedName>
        <fullName evidence="9">Beta sliding clamp</fullName>
    </recommendedName>
</protein>
<evidence type="ECO:0000256" key="9">
    <source>
        <dbReference type="PIRNR" id="PIRNR000804"/>
    </source>
</evidence>
<evidence type="ECO:0000259" key="11">
    <source>
        <dbReference type="Pfam" id="PF02767"/>
    </source>
</evidence>
<keyword evidence="8" id="KW-0238">DNA-binding</keyword>
<comment type="function">
    <text evidence="9">Confers DNA tethering and processivity to DNA polymerases and other proteins. Acts as a clamp, forming a ring around DNA (a reaction catalyzed by the clamp-loading complex) which diffuses in an ATP-independent manner freely and bidirectionally along dsDNA. Initially characterized for its ability to contact the catalytic subunit of DNA polymerase III (Pol III), a complex, multichain enzyme responsible for most of the replicative synthesis in bacteria; Pol III exhibits 3'-5' exonuclease proofreading activity. The beta chain is required for initiation of replication as well as for processivity of DNA replication.</text>
</comment>
<dbReference type="SMART" id="SM00480">
    <property type="entry name" value="POL3Bc"/>
    <property type="match status" value="1"/>
</dbReference>
<keyword evidence="5 9" id="KW-0548">Nucleotidyltransferase</keyword>
<evidence type="ECO:0000256" key="8">
    <source>
        <dbReference type="ARBA" id="ARBA00023125"/>
    </source>
</evidence>
<dbReference type="GO" id="GO:0005737">
    <property type="term" value="C:cytoplasm"/>
    <property type="evidence" value="ECO:0007669"/>
    <property type="project" value="UniProtKB-SubCell"/>
</dbReference>
<dbReference type="GO" id="GO:0009360">
    <property type="term" value="C:DNA polymerase III complex"/>
    <property type="evidence" value="ECO:0007669"/>
    <property type="project" value="InterPro"/>
</dbReference>
<dbReference type="Gene3D" id="3.70.10.10">
    <property type="match status" value="1"/>
</dbReference>
<evidence type="ECO:0000256" key="3">
    <source>
        <dbReference type="ARBA" id="ARBA00022490"/>
    </source>
</evidence>
<keyword evidence="7 9" id="KW-0239">DNA-directed DNA polymerase</keyword>
<evidence type="ECO:0000259" key="10">
    <source>
        <dbReference type="Pfam" id="PF00712"/>
    </source>
</evidence>
<dbReference type="Proteomes" id="UP000257323">
    <property type="component" value="Unassembled WGS sequence"/>
</dbReference>
<evidence type="ECO:0000256" key="1">
    <source>
        <dbReference type="ARBA" id="ARBA00004496"/>
    </source>
</evidence>
<evidence type="ECO:0000313" key="13">
    <source>
        <dbReference type="EMBL" id="RFT16858.1"/>
    </source>
</evidence>
<accession>A0A3E2BQ59</accession>
<evidence type="ECO:0000256" key="6">
    <source>
        <dbReference type="ARBA" id="ARBA00022705"/>
    </source>
</evidence>
<keyword evidence="4 9" id="KW-0808">Transferase</keyword>
<dbReference type="InterPro" id="IPR022634">
    <property type="entry name" value="DNA_polIII_beta_N"/>
</dbReference>
<dbReference type="GO" id="GO:0003677">
    <property type="term" value="F:DNA binding"/>
    <property type="evidence" value="ECO:0007669"/>
    <property type="project" value="UniProtKB-UniRule"/>
</dbReference>
<comment type="subunit">
    <text evidence="9">Forms a ring-shaped head-to-tail homodimer around DNA.</text>
</comment>
<dbReference type="Pfam" id="PF02768">
    <property type="entry name" value="DNA_pol3_beta_3"/>
    <property type="match status" value="1"/>
</dbReference>
<keyword evidence="6 9" id="KW-0235">DNA replication</keyword>
<reference evidence="13 14" key="1">
    <citation type="submission" date="2018-08" db="EMBL/GenBank/DDBJ databases">
        <title>Genome analysis of the thermophilic bacterium of the candidate phylum Aminicenantes from deep subsurface aquifer revealed its physiology and ecological role.</title>
        <authorList>
            <person name="Kadnikov V.V."/>
            <person name="Mardanov A.V."/>
            <person name="Beletsky A.V."/>
            <person name="Karnachuk O.V."/>
            <person name="Ravin N.V."/>
        </authorList>
    </citation>
    <scope>NUCLEOTIDE SEQUENCE [LARGE SCALE GENOMIC DNA]</scope>
    <source>
        <strain evidence="13">BY38</strain>
    </source>
</reference>
<dbReference type="GO" id="GO:0008408">
    <property type="term" value="F:3'-5' exonuclease activity"/>
    <property type="evidence" value="ECO:0007669"/>
    <property type="project" value="InterPro"/>
</dbReference>
<dbReference type="AlphaFoldDB" id="A0A3E2BQ59"/>
<dbReference type="InterPro" id="IPR022637">
    <property type="entry name" value="DNA_polIII_beta_cen"/>
</dbReference>
<dbReference type="NCBIfam" id="TIGR00663">
    <property type="entry name" value="dnan"/>
    <property type="match status" value="1"/>
</dbReference>
<organism evidence="13 14">
    <name type="scientific">Candidatus Saccharicenans subterraneus</name>
    <dbReference type="NCBI Taxonomy" id="2508984"/>
    <lineage>
        <taxon>Bacteria</taxon>
        <taxon>Candidatus Aminicenantota</taxon>
        <taxon>Candidatus Aminicenantia</taxon>
        <taxon>Candidatus Aminicenantales</taxon>
        <taxon>Candidatus Saccharicenantaceae</taxon>
        <taxon>Candidatus Saccharicenans</taxon>
    </lineage>
</organism>
<evidence type="ECO:0000259" key="12">
    <source>
        <dbReference type="Pfam" id="PF02768"/>
    </source>
</evidence>
<dbReference type="Pfam" id="PF02767">
    <property type="entry name" value="DNA_pol3_beta_2"/>
    <property type="match status" value="1"/>
</dbReference>